<gene>
    <name evidence="2" type="ORF">GCM10008957_16790</name>
</gene>
<organism evidence="2 3">
    <name type="scientific">Deinococcus ruber</name>
    <dbReference type="NCBI Taxonomy" id="1848197"/>
    <lineage>
        <taxon>Bacteria</taxon>
        <taxon>Thermotogati</taxon>
        <taxon>Deinococcota</taxon>
        <taxon>Deinococci</taxon>
        <taxon>Deinococcales</taxon>
        <taxon>Deinococcaceae</taxon>
        <taxon>Deinococcus</taxon>
    </lineage>
</organism>
<reference evidence="2" key="2">
    <citation type="submission" date="2020-09" db="EMBL/GenBank/DDBJ databases">
        <authorList>
            <person name="Sun Q."/>
            <person name="Ohkuma M."/>
        </authorList>
    </citation>
    <scope>NUCLEOTIDE SEQUENCE</scope>
    <source>
        <strain evidence="2">JCM 31311</strain>
    </source>
</reference>
<proteinExistence type="predicted"/>
<evidence type="ECO:0000313" key="2">
    <source>
        <dbReference type="EMBL" id="GGR04559.1"/>
    </source>
</evidence>
<dbReference type="RefSeq" id="WP_189089311.1">
    <property type="nucleotide sequence ID" value="NZ_BMQL01000007.1"/>
</dbReference>
<dbReference type="PROSITE" id="PS51257">
    <property type="entry name" value="PROKAR_LIPOPROTEIN"/>
    <property type="match status" value="1"/>
</dbReference>
<evidence type="ECO:0000256" key="1">
    <source>
        <dbReference type="SAM" id="SignalP"/>
    </source>
</evidence>
<keyword evidence="3" id="KW-1185">Reference proteome</keyword>
<sequence length="318" mass="32721">MNKFLSSRPRFFLASAPALLALALTACGSGKDTPTPDGTPSADALSTSVFAQPALEVFTQAVMPELQTAISRYASGKGFDQVGGPPLLGLLGGGVGGLSLAQTQQLQAQQFRAQSINVVGSDCTTHPGNQTDADQDGILDASTATYSCAGTAGFAYNYNGSWTMNDKAQNDGGAAYLFAGKTLGTYSVQDKLLKYTWVYAEKSRLDTLATPGGGSSGTYLYNWDAQGSAGVLNVAATFDLKWRLNLTLTRTPDASGQTVTLSGRASAGNTLSGLGGYADIQGTLHASLACTTFDGGTLKFTSGGSSKTVTYTGCGVTQ</sequence>
<feature type="signal peptide" evidence="1">
    <location>
        <begin position="1"/>
        <end position="28"/>
    </location>
</feature>
<comment type="caution">
    <text evidence="2">The sequence shown here is derived from an EMBL/GenBank/DDBJ whole genome shotgun (WGS) entry which is preliminary data.</text>
</comment>
<feature type="chain" id="PRO_5037333806" description="Lipoprotein" evidence="1">
    <location>
        <begin position="29"/>
        <end position="318"/>
    </location>
</feature>
<dbReference type="EMBL" id="BMQL01000007">
    <property type="protein sequence ID" value="GGR04559.1"/>
    <property type="molecule type" value="Genomic_DNA"/>
</dbReference>
<name>A0A918F4T4_9DEIO</name>
<accession>A0A918F4T4</accession>
<keyword evidence="1" id="KW-0732">Signal</keyword>
<evidence type="ECO:0000313" key="3">
    <source>
        <dbReference type="Proteomes" id="UP000603865"/>
    </source>
</evidence>
<protein>
    <recommendedName>
        <fullName evidence="4">Lipoprotein</fullName>
    </recommendedName>
</protein>
<evidence type="ECO:0008006" key="4">
    <source>
        <dbReference type="Google" id="ProtNLM"/>
    </source>
</evidence>
<dbReference type="Proteomes" id="UP000603865">
    <property type="component" value="Unassembled WGS sequence"/>
</dbReference>
<reference evidence="2" key="1">
    <citation type="journal article" date="2014" name="Int. J. Syst. Evol. Microbiol.">
        <title>Complete genome sequence of Corynebacterium casei LMG S-19264T (=DSM 44701T), isolated from a smear-ripened cheese.</title>
        <authorList>
            <consortium name="US DOE Joint Genome Institute (JGI-PGF)"/>
            <person name="Walter F."/>
            <person name="Albersmeier A."/>
            <person name="Kalinowski J."/>
            <person name="Ruckert C."/>
        </authorList>
    </citation>
    <scope>NUCLEOTIDE SEQUENCE</scope>
    <source>
        <strain evidence="2">JCM 31311</strain>
    </source>
</reference>
<dbReference type="AlphaFoldDB" id="A0A918F4T4"/>